<sequence length="285" mass="33164">MSEAFARQWMTRQFASGHGLYLLLDSQPQQREIRQWLLQTSDFEHYRIFYKDTPVAELADNGPFVFALERYDDKRIAPLLARPEDNWGWLFSLPQACLCAWVEHWQQRLIIGARPHQALYRFHDNRVLSRTLAHLPSEAIPAYLGPTLSVCYWQGTQWESSDNPTPGRYPVPESPPWLQTPAPAEQTREIRQLNAHRFLLAEHEQAYADLARTQPPETWLRERLEQADEWGWQTPQQLAFLLIHSVQMPAHGVDAQWQVRPGETPLEHFERVSHWVNTMGGGAAQ</sequence>
<dbReference type="Proteomes" id="UP001207830">
    <property type="component" value="Unassembled WGS sequence"/>
</dbReference>
<evidence type="ECO:0000313" key="3">
    <source>
        <dbReference type="Proteomes" id="UP001207830"/>
    </source>
</evidence>
<organism evidence="2 3">
    <name type="scientific">Pseudomonas monsensis</name>
    <dbReference type="NCBI Taxonomy" id="2745509"/>
    <lineage>
        <taxon>Bacteria</taxon>
        <taxon>Pseudomonadati</taxon>
        <taxon>Pseudomonadota</taxon>
        <taxon>Gammaproteobacteria</taxon>
        <taxon>Pseudomonadales</taxon>
        <taxon>Pseudomonadaceae</taxon>
        <taxon>Pseudomonas</taxon>
    </lineage>
</organism>
<reference evidence="2 3" key="1">
    <citation type="submission" date="2022-07" db="EMBL/GenBank/DDBJ databases">
        <title>Characterization of plant growth promoting rhizobacteria (PGPR) for use as bioinoculants in agriculture.</title>
        <authorList>
            <person name="Hassen A.I."/>
            <person name="Pierneef R."/>
        </authorList>
    </citation>
    <scope>NUCLEOTIDE SEQUENCE [LARGE SCALE GENOMIC DNA]</scope>
    <source>
        <strain evidence="2 3">SARCC-3054</strain>
    </source>
</reference>
<dbReference type="EMBL" id="JANIGP010000022">
    <property type="protein sequence ID" value="MCY0111072.1"/>
    <property type="molecule type" value="Genomic_DNA"/>
</dbReference>
<feature type="domain" description="DUF4123" evidence="1">
    <location>
        <begin position="20"/>
        <end position="138"/>
    </location>
</feature>
<name>A0ABT3Z0A6_9PSED</name>
<evidence type="ECO:0000259" key="1">
    <source>
        <dbReference type="Pfam" id="PF13503"/>
    </source>
</evidence>
<protein>
    <submittedName>
        <fullName evidence="2">DUF4123 domain-containing protein</fullName>
    </submittedName>
</protein>
<dbReference type="RefSeq" id="WP_267805118.1">
    <property type="nucleotide sequence ID" value="NZ_JANIGP010000022.1"/>
</dbReference>
<gene>
    <name evidence="2" type="ORF">NQF78_22460</name>
</gene>
<evidence type="ECO:0000313" key="2">
    <source>
        <dbReference type="EMBL" id="MCY0111072.1"/>
    </source>
</evidence>
<dbReference type="InterPro" id="IPR025391">
    <property type="entry name" value="DUF4123"/>
</dbReference>
<accession>A0ABT3Z0A6</accession>
<keyword evidence="3" id="KW-1185">Reference proteome</keyword>
<dbReference type="Pfam" id="PF13503">
    <property type="entry name" value="DUF4123"/>
    <property type="match status" value="1"/>
</dbReference>
<comment type="caution">
    <text evidence="2">The sequence shown here is derived from an EMBL/GenBank/DDBJ whole genome shotgun (WGS) entry which is preliminary data.</text>
</comment>
<proteinExistence type="predicted"/>